<accession>A0AAE0KH78</accession>
<comment type="caution">
    <text evidence="2">The sequence shown here is derived from an EMBL/GenBank/DDBJ whole genome shotgun (WGS) entry which is preliminary data.</text>
</comment>
<dbReference type="Proteomes" id="UP001287356">
    <property type="component" value="Unassembled WGS sequence"/>
</dbReference>
<protein>
    <submittedName>
        <fullName evidence="2">Uncharacterized protein</fullName>
    </submittedName>
</protein>
<proteinExistence type="predicted"/>
<evidence type="ECO:0000313" key="2">
    <source>
        <dbReference type="EMBL" id="KAK3376703.1"/>
    </source>
</evidence>
<dbReference type="EMBL" id="JAULSN010000003">
    <property type="protein sequence ID" value="KAK3376703.1"/>
    <property type="molecule type" value="Genomic_DNA"/>
</dbReference>
<gene>
    <name evidence="2" type="ORF">B0T24DRAFT_226416</name>
</gene>
<evidence type="ECO:0000313" key="3">
    <source>
        <dbReference type="Proteomes" id="UP001287356"/>
    </source>
</evidence>
<name>A0AAE0KH78_9PEZI</name>
<reference evidence="2" key="2">
    <citation type="submission" date="2023-06" db="EMBL/GenBank/DDBJ databases">
        <authorList>
            <consortium name="Lawrence Berkeley National Laboratory"/>
            <person name="Haridas S."/>
            <person name="Hensen N."/>
            <person name="Bonometti L."/>
            <person name="Westerberg I."/>
            <person name="Brannstrom I.O."/>
            <person name="Guillou S."/>
            <person name="Cros-Aarteil S."/>
            <person name="Calhoun S."/>
            <person name="Kuo A."/>
            <person name="Mondo S."/>
            <person name="Pangilinan J."/>
            <person name="Riley R."/>
            <person name="Labutti K."/>
            <person name="Andreopoulos B."/>
            <person name="Lipzen A."/>
            <person name="Chen C."/>
            <person name="Yanf M."/>
            <person name="Daum C."/>
            <person name="Ng V."/>
            <person name="Clum A."/>
            <person name="Steindorff A."/>
            <person name="Ohm R."/>
            <person name="Martin F."/>
            <person name="Silar P."/>
            <person name="Natvig D."/>
            <person name="Lalanne C."/>
            <person name="Gautier V."/>
            <person name="Ament-Velasquez S.L."/>
            <person name="Kruys A."/>
            <person name="Hutchinson M.I."/>
            <person name="Powell A.J."/>
            <person name="Barry K."/>
            <person name="Miller A.N."/>
            <person name="Grigoriev I.V."/>
            <person name="Debuchy R."/>
            <person name="Gladieux P."/>
            <person name="Thoren M.H."/>
            <person name="Johannesson H."/>
        </authorList>
    </citation>
    <scope>NUCLEOTIDE SEQUENCE</scope>
    <source>
        <strain evidence="2">CBS 958.72</strain>
    </source>
</reference>
<feature type="signal peptide" evidence="1">
    <location>
        <begin position="1"/>
        <end position="31"/>
    </location>
</feature>
<organism evidence="2 3">
    <name type="scientific">Lasiosphaeria ovina</name>
    <dbReference type="NCBI Taxonomy" id="92902"/>
    <lineage>
        <taxon>Eukaryota</taxon>
        <taxon>Fungi</taxon>
        <taxon>Dikarya</taxon>
        <taxon>Ascomycota</taxon>
        <taxon>Pezizomycotina</taxon>
        <taxon>Sordariomycetes</taxon>
        <taxon>Sordariomycetidae</taxon>
        <taxon>Sordariales</taxon>
        <taxon>Lasiosphaeriaceae</taxon>
        <taxon>Lasiosphaeria</taxon>
    </lineage>
</organism>
<keyword evidence="1" id="KW-0732">Signal</keyword>
<sequence length="166" mass="18380">MDASIACIYCLHPLLASIACLLAWALGLTHGLTGIDCQCLRLHWSGLGQWQWQWQRPSTSDELLLLDGCYNSHAININTPEDEVRGDLGGLKRELGPVRWTNEQNKQKRHGLIPPYLLPVTTTHSYILTILPLCSPCSSSGLSLASDTIRLPRSRMTRSPPLPSPT</sequence>
<feature type="chain" id="PRO_5042235122" evidence="1">
    <location>
        <begin position="32"/>
        <end position="166"/>
    </location>
</feature>
<dbReference type="AlphaFoldDB" id="A0AAE0KH78"/>
<keyword evidence="3" id="KW-1185">Reference proteome</keyword>
<evidence type="ECO:0000256" key="1">
    <source>
        <dbReference type="SAM" id="SignalP"/>
    </source>
</evidence>
<reference evidence="2" key="1">
    <citation type="journal article" date="2023" name="Mol. Phylogenet. Evol.">
        <title>Genome-scale phylogeny and comparative genomics of the fungal order Sordariales.</title>
        <authorList>
            <person name="Hensen N."/>
            <person name="Bonometti L."/>
            <person name="Westerberg I."/>
            <person name="Brannstrom I.O."/>
            <person name="Guillou S."/>
            <person name="Cros-Aarteil S."/>
            <person name="Calhoun S."/>
            <person name="Haridas S."/>
            <person name="Kuo A."/>
            <person name="Mondo S."/>
            <person name="Pangilinan J."/>
            <person name="Riley R."/>
            <person name="LaButti K."/>
            <person name="Andreopoulos B."/>
            <person name="Lipzen A."/>
            <person name="Chen C."/>
            <person name="Yan M."/>
            <person name="Daum C."/>
            <person name="Ng V."/>
            <person name="Clum A."/>
            <person name="Steindorff A."/>
            <person name="Ohm R.A."/>
            <person name="Martin F."/>
            <person name="Silar P."/>
            <person name="Natvig D.O."/>
            <person name="Lalanne C."/>
            <person name="Gautier V."/>
            <person name="Ament-Velasquez S.L."/>
            <person name="Kruys A."/>
            <person name="Hutchinson M.I."/>
            <person name="Powell A.J."/>
            <person name="Barry K."/>
            <person name="Miller A.N."/>
            <person name="Grigoriev I.V."/>
            <person name="Debuchy R."/>
            <person name="Gladieux P."/>
            <person name="Hiltunen Thoren M."/>
            <person name="Johannesson H."/>
        </authorList>
    </citation>
    <scope>NUCLEOTIDE SEQUENCE</scope>
    <source>
        <strain evidence="2">CBS 958.72</strain>
    </source>
</reference>